<dbReference type="InterPro" id="IPR016477">
    <property type="entry name" value="Fructo-/Ketosamine-3-kinase"/>
</dbReference>
<keyword evidence="2" id="KW-0808">Transferase</keyword>
<keyword evidence="2 3" id="KW-0418">Kinase</keyword>
<dbReference type="GO" id="GO:0016301">
    <property type="term" value="F:kinase activity"/>
    <property type="evidence" value="ECO:0007669"/>
    <property type="project" value="UniProtKB-KW"/>
</dbReference>
<dbReference type="Proteomes" id="UP001500954">
    <property type="component" value="Unassembled WGS sequence"/>
</dbReference>
<dbReference type="PIRSF" id="PIRSF006221">
    <property type="entry name" value="Ketosamine-3-kinase"/>
    <property type="match status" value="1"/>
</dbReference>
<dbReference type="Gene3D" id="3.90.1200.10">
    <property type="match status" value="1"/>
</dbReference>
<accession>A0ABP6Y6X0</accession>
<evidence type="ECO:0000256" key="1">
    <source>
        <dbReference type="ARBA" id="ARBA00009460"/>
    </source>
</evidence>
<evidence type="ECO:0000313" key="3">
    <source>
        <dbReference type="EMBL" id="GAA3577013.1"/>
    </source>
</evidence>
<organism evidence="3 4">
    <name type="scientific">Snuella lapsa</name>
    <dbReference type="NCBI Taxonomy" id="870481"/>
    <lineage>
        <taxon>Bacteria</taxon>
        <taxon>Pseudomonadati</taxon>
        <taxon>Bacteroidota</taxon>
        <taxon>Flavobacteriia</taxon>
        <taxon>Flavobacteriales</taxon>
        <taxon>Flavobacteriaceae</taxon>
        <taxon>Snuella</taxon>
    </lineage>
</organism>
<dbReference type="Gene3D" id="3.30.200.20">
    <property type="entry name" value="Phosphorylase Kinase, domain 1"/>
    <property type="match status" value="1"/>
</dbReference>
<dbReference type="RefSeq" id="WP_345006863.1">
    <property type="nucleotide sequence ID" value="NZ_BAABCY010000076.1"/>
</dbReference>
<dbReference type="EMBL" id="BAABCY010000076">
    <property type="protein sequence ID" value="GAA3577013.1"/>
    <property type="molecule type" value="Genomic_DNA"/>
</dbReference>
<dbReference type="InterPro" id="IPR011009">
    <property type="entry name" value="Kinase-like_dom_sf"/>
</dbReference>
<evidence type="ECO:0000256" key="2">
    <source>
        <dbReference type="PIRNR" id="PIRNR006221"/>
    </source>
</evidence>
<comment type="similarity">
    <text evidence="1 2">Belongs to the fructosamine kinase family.</text>
</comment>
<sequence length="286" mass="32412">MDSKFKEWLSHIINQQILSIKPISGGDISHTYKVETSANAHFLKVNMATNAAHMFQSEAYALNLISSTNTIKTPKVLACDTFNGTSFLLLEYIENKSASPKDFENLGLQLAALHKHTAANFGLEQDNAIGSLHQSNTRHQSWIHFYTCERLLPQLKLAKQHHLLSESECPSQETIQASLQLLFSEIKPVLLHGDLWSGNYIIATDGSPYLIDPAAYYGHNEVDIAMSKLFGGFAPTFYDTYFQVHKLDANTQSRIDIYQLYYLLVHLNLFGTSYYHSVIKILKKYF</sequence>
<dbReference type="PANTHER" id="PTHR12149:SF8">
    <property type="entry name" value="PROTEIN-RIBULOSAMINE 3-KINASE"/>
    <property type="match status" value="1"/>
</dbReference>
<evidence type="ECO:0000313" key="4">
    <source>
        <dbReference type="Proteomes" id="UP001500954"/>
    </source>
</evidence>
<reference evidence="4" key="1">
    <citation type="journal article" date="2019" name="Int. J. Syst. Evol. Microbiol.">
        <title>The Global Catalogue of Microorganisms (GCM) 10K type strain sequencing project: providing services to taxonomists for standard genome sequencing and annotation.</title>
        <authorList>
            <consortium name="The Broad Institute Genomics Platform"/>
            <consortium name="The Broad Institute Genome Sequencing Center for Infectious Disease"/>
            <person name="Wu L."/>
            <person name="Ma J."/>
        </authorList>
    </citation>
    <scope>NUCLEOTIDE SEQUENCE [LARGE SCALE GENOMIC DNA]</scope>
    <source>
        <strain evidence="4">JCM 17111</strain>
    </source>
</reference>
<dbReference type="SUPFAM" id="SSF56112">
    <property type="entry name" value="Protein kinase-like (PK-like)"/>
    <property type="match status" value="1"/>
</dbReference>
<gene>
    <name evidence="3" type="ORF">GCM10022395_27310</name>
</gene>
<name>A0ABP6Y6X0_9FLAO</name>
<keyword evidence="4" id="KW-1185">Reference proteome</keyword>
<comment type="caution">
    <text evidence="3">The sequence shown here is derived from an EMBL/GenBank/DDBJ whole genome shotgun (WGS) entry which is preliminary data.</text>
</comment>
<protein>
    <submittedName>
        <fullName evidence="3">Fructosamine kinase family protein</fullName>
    </submittedName>
</protein>
<proteinExistence type="inferred from homology"/>
<dbReference type="Pfam" id="PF03881">
    <property type="entry name" value="Fructosamin_kin"/>
    <property type="match status" value="1"/>
</dbReference>
<dbReference type="PANTHER" id="PTHR12149">
    <property type="entry name" value="FRUCTOSAMINE 3 KINASE-RELATED PROTEIN"/>
    <property type="match status" value="1"/>
</dbReference>